<protein>
    <recommendedName>
        <fullName evidence="2">Acyltransferase 3 domain-containing protein</fullName>
    </recommendedName>
</protein>
<comment type="caution">
    <text evidence="3">The sequence shown here is derived from an EMBL/GenBank/DDBJ whole genome shotgun (WGS) entry which is preliminary data.</text>
</comment>
<dbReference type="EMBL" id="VTWU01000001">
    <property type="protein sequence ID" value="KAA9339468.1"/>
    <property type="molecule type" value="Genomic_DNA"/>
</dbReference>
<dbReference type="Proteomes" id="UP000326380">
    <property type="component" value="Unassembled WGS sequence"/>
</dbReference>
<dbReference type="Pfam" id="PF01757">
    <property type="entry name" value="Acyl_transf_3"/>
    <property type="match status" value="1"/>
</dbReference>
<dbReference type="InterPro" id="IPR002656">
    <property type="entry name" value="Acyl_transf_3_dom"/>
</dbReference>
<organism evidence="3 4">
    <name type="scientific">Hymenobacter busanensis</name>
    <dbReference type="NCBI Taxonomy" id="2607656"/>
    <lineage>
        <taxon>Bacteria</taxon>
        <taxon>Pseudomonadati</taxon>
        <taxon>Bacteroidota</taxon>
        <taxon>Cytophagia</taxon>
        <taxon>Cytophagales</taxon>
        <taxon>Hymenobacteraceae</taxon>
        <taxon>Hymenobacter</taxon>
    </lineage>
</organism>
<evidence type="ECO:0000256" key="1">
    <source>
        <dbReference type="SAM" id="Phobius"/>
    </source>
</evidence>
<feature type="domain" description="Acyltransferase 3" evidence="2">
    <location>
        <begin position="27"/>
        <end position="85"/>
    </location>
</feature>
<sequence>MMKSASTWMPGLKHNDDMTTSKKIYFPGLNFFRFVAASLVVLVHTEEIKGLHAFHNVYKNYPTELIGRLAVIFFFVLSGFLISYLLFAEKTQNKSISI</sequence>
<keyword evidence="1" id="KW-1133">Transmembrane helix</keyword>
<keyword evidence="1" id="KW-0472">Membrane</keyword>
<feature type="transmembrane region" description="Helical" evidence="1">
    <location>
        <begin position="24"/>
        <end position="45"/>
    </location>
</feature>
<keyword evidence="4" id="KW-1185">Reference proteome</keyword>
<feature type="transmembrane region" description="Helical" evidence="1">
    <location>
        <begin position="65"/>
        <end position="87"/>
    </location>
</feature>
<evidence type="ECO:0000259" key="2">
    <source>
        <dbReference type="Pfam" id="PF01757"/>
    </source>
</evidence>
<proteinExistence type="predicted"/>
<accession>A0AA88K0C3</accession>
<evidence type="ECO:0000313" key="4">
    <source>
        <dbReference type="Proteomes" id="UP000326380"/>
    </source>
</evidence>
<evidence type="ECO:0000313" key="3">
    <source>
        <dbReference type="EMBL" id="KAA9339468.1"/>
    </source>
</evidence>
<dbReference type="AlphaFoldDB" id="A0AA88K0C3"/>
<reference evidence="3 4" key="1">
    <citation type="submission" date="2019-09" db="EMBL/GenBank/DDBJ databases">
        <title>Genome sequence of Hymenobacter sp. M3.</title>
        <authorList>
            <person name="Srinivasan S."/>
        </authorList>
    </citation>
    <scope>NUCLEOTIDE SEQUENCE [LARGE SCALE GENOMIC DNA]</scope>
    <source>
        <strain evidence="3 4">M3</strain>
    </source>
</reference>
<gene>
    <name evidence="3" type="ORF">F0P96_02275</name>
</gene>
<keyword evidence="1" id="KW-0812">Transmembrane</keyword>
<dbReference type="GO" id="GO:0016747">
    <property type="term" value="F:acyltransferase activity, transferring groups other than amino-acyl groups"/>
    <property type="evidence" value="ECO:0007669"/>
    <property type="project" value="InterPro"/>
</dbReference>
<name>A0AA88K0C3_9BACT</name>